<reference evidence="5 6" key="1">
    <citation type="submission" date="2015-06" db="EMBL/GenBank/DDBJ databases">
        <title>Draft genome assembly of filamentous brackish cyanobacterium Limnoraphis robusta strain CS-951.</title>
        <authorList>
            <person name="Willis A."/>
            <person name="Parks M."/>
            <person name="Burford M.A."/>
        </authorList>
    </citation>
    <scope>NUCLEOTIDE SEQUENCE [LARGE SCALE GENOMIC DNA]</scope>
    <source>
        <strain evidence="5 6">CS-951</strain>
    </source>
</reference>
<dbReference type="AlphaFoldDB" id="A0A0F5YHR6"/>
<dbReference type="Proteomes" id="UP000033607">
    <property type="component" value="Unassembled WGS sequence"/>
</dbReference>
<accession>A0A0F5YHR6</accession>
<keyword evidence="1" id="KW-0304">Gas vesicle</keyword>
<gene>
    <name evidence="5" type="ORF">WN50_10230</name>
</gene>
<evidence type="ECO:0000256" key="2">
    <source>
        <dbReference type="ARBA" id="ARBA00035108"/>
    </source>
</evidence>
<evidence type="ECO:0000313" key="6">
    <source>
        <dbReference type="Proteomes" id="UP000033607"/>
    </source>
</evidence>
<dbReference type="InterPro" id="IPR002003">
    <property type="entry name" value="Gas-vesicle_GvpC"/>
</dbReference>
<dbReference type="InterPro" id="IPR018185">
    <property type="entry name" value="Gas_vesicle_C_repeat"/>
</dbReference>
<dbReference type="OrthoDB" id="461395at2"/>
<evidence type="ECO:0000256" key="1">
    <source>
        <dbReference type="ARBA" id="ARBA00022987"/>
    </source>
</evidence>
<protein>
    <recommendedName>
        <fullName evidence="4">Gas vesicle protein C</fullName>
    </recommendedName>
</protein>
<evidence type="ECO:0000256" key="4">
    <source>
        <dbReference type="ARBA" id="ARBA00035699"/>
    </source>
</evidence>
<comment type="subcellular location">
    <subcellularLocation>
        <location evidence="2">Gas vesicle</location>
    </subcellularLocation>
</comment>
<dbReference type="Pfam" id="PF01304">
    <property type="entry name" value="Gas_vesicle_C"/>
    <property type="match status" value="2"/>
</dbReference>
<sequence length="128" mass="15342">MTGLMEKFRQERSSIAEEVAELCLDVQTFLSDVQLERQQKAEDQAIFLRQFHKNLHQENRMFLTAIQQERLSQAQKQAIFLRKFHKNLQQENRMFLTATQKERLAQAKQQKQNLRQFRQELSICVFGK</sequence>
<dbReference type="NCBIfam" id="TIGR02641">
    <property type="entry name" value="gvpC_cyan_rpt"/>
    <property type="match status" value="2"/>
</dbReference>
<comment type="similarity">
    <text evidence="3">Belongs to the gas vesicle GvpC family.</text>
</comment>
<dbReference type="EMBL" id="LATL02000226">
    <property type="protein sequence ID" value="KKD38182.1"/>
    <property type="molecule type" value="Genomic_DNA"/>
</dbReference>
<organism evidence="5 6">
    <name type="scientific">Limnoraphis robusta CS-951</name>
    <dbReference type="NCBI Taxonomy" id="1637645"/>
    <lineage>
        <taxon>Bacteria</taxon>
        <taxon>Bacillati</taxon>
        <taxon>Cyanobacteriota</taxon>
        <taxon>Cyanophyceae</taxon>
        <taxon>Oscillatoriophycideae</taxon>
        <taxon>Oscillatoriales</taxon>
        <taxon>Sirenicapillariaceae</taxon>
        <taxon>Limnoraphis</taxon>
    </lineage>
</organism>
<comment type="caution">
    <text evidence="5">The sequence shown here is derived from an EMBL/GenBank/DDBJ whole genome shotgun (WGS) entry which is preliminary data.</text>
</comment>
<evidence type="ECO:0000256" key="3">
    <source>
        <dbReference type="ARBA" id="ARBA00035635"/>
    </source>
</evidence>
<dbReference type="GO" id="GO:0031411">
    <property type="term" value="C:gas vesicle"/>
    <property type="evidence" value="ECO:0007669"/>
    <property type="project" value="UniProtKB-SubCell"/>
</dbReference>
<dbReference type="GO" id="GO:0031412">
    <property type="term" value="P:gas vesicle organization"/>
    <property type="evidence" value="ECO:0007669"/>
    <property type="project" value="InterPro"/>
</dbReference>
<proteinExistence type="inferred from homology"/>
<dbReference type="RefSeq" id="WP_046278435.1">
    <property type="nucleotide sequence ID" value="NZ_LATL02000226.1"/>
</dbReference>
<evidence type="ECO:0000313" key="5">
    <source>
        <dbReference type="EMBL" id="KKD38182.1"/>
    </source>
</evidence>
<dbReference type="PROSITE" id="PS00235">
    <property type="entry name" value="GAS_VESICLE_C"/>
    <property type="match status" value="1"/>
</dbReference>
<name>A0A0F5YHR6_9CYAN</name>